<gene>
    <name evidence="2" type="ORF">BD626DRAFT_523822</name>
</gene>
<dbReference type="EMBL" id="VDMD01000109">
    <property type="protein sequence ID" value="TRM55599.1"/>
    <property type="molecule type" value="Genomic_DNA"/>
</dbReference>
<organism evidence="2 3">
    <name type="scientific">Schizophyllum amplum</name>
    <dbReference type="NCBI Taxonomy" id="97359"/>
    <lineage>
        <taxon>Eukaryota</taxon>
        <taxon>Fungi</taxon>
        <taxon>Dikarya</taxon>
        <taxon>Basidiomycota</taxon>
        <taxon>Agaricomycotina</taxon>
        <taxon>Agaricomycetes</taxon>
        <taxon>Agaricomycetidae</taxon>
        <taxon>Agaricales</taxon>
        <taxon>Schizophyllaceae</taxon>
        <taxon>Schizophyllum</taxon>
    </lineage>
</organism>
<dbReference type="AlphaFoldDB" id="A0A550BSU0"/>
<evidence type="ECO:0000313" key="3">
    <source>
        <dbReference type="Proteomes" id="UP000320762"/>
    </source>
</evidence>
<comment type="caution">
    <text evidence="2">The sequence shown here is derived from an EMBL/GenBank/DDBJ whole genome shotgun (WGS) entry which is preliminary data.</text>
</comment>
<dbReference type="Gene3D" id="3.30.710.10">
    <property type="entry name" value="Potassium Channel Kv1.1, Chain A"/>
    <property type="match status" value="1"/>
</dbReference>
<proteinExistence type="predicted"/>
<dbReference type="InterPro" id="IPR011333">
    <property type="entry name" value="SKP1/BTB/POZ_sf"/>
</dbReference>
<evidence type="ECO:0000313" key="2">
    <source>
        <dbReference type="EMBL" id="TRM55599.1"/>
    </source>
</evidence>
<evidence type="ECO:0000256" key="1">
    <source>
        <dbReference type="SAM" id="MobiDB-lite"/>
    </source>
</evidence>
<sequence>MTDANAAPDAAPQQDRQSSDFSSTDGEIIVFRSSDGVLFNIHRRNLQSVTSGPFAEDFDAPAGEIVPLTEDKDTLRTLFAFVYPNPHPLLCDTSFEKLMQVAEAGEKYKVAPAISVCQLNMRLSMLYKKHPLEIIQFADRHGYTELLDLSAPYTLELKLRMRDARRILSLPVFAAWAEYCQARRDILSLETYNKRMCAVHSNGLLCLSWHSVVYMVEERWTERGMSSSEDVDYIFRADGLPDCRALSYYNGATNSRHTYCQDQLEEWKGAVKERFLAMHPLSTYLTCPA</sequence>
<name>A0A550BSU0_9AGAR</name>
<reference evidence="2 3" key="1">
    <citation type="journal article" date="2019" name="New Phytol.">
        <title>Comparative genomics reveals unique wood-decay strategies and fruiting body development in the Schizophyllaceae.</title>
        <authorList>
            <person name="Almasi E."/>
            <person name="Sahu N."/>
            <person name="Krizsan K."/>
            <person name="Balint B."/>
            <person name="Kovacs G.M."/>
            <person name="Kiss B."/>
            <person name="Cseklye J."/>
            <person name="Drula E."/>
            <person name="Henrissat B."/>
            <person name="Nagy I."/>
            <person name="Chovatia M."/>
            <person name="Adam C."/>
            <person name="LaButti K."/>
            <person name="Lipzen A."/>
            <person name="Riley R."/>
            <person name="Grigoriev I.V."/>
            <person name="Nagy L.G."/>
        </authorList>
    </citation>
    <scope>NUCLEOTIDE SEQUENCE [LARGE SCALE GENOMIC DNA]</scope>
    <source>
        <strain evidence="2 3">NL-1724</strain>
    </source>
</reference>
<keyword evidence="3" id="KW-1185">Reference proteome</keyword>
<feature type="region of interest" description="Disordered" evidence="1">
    <location>
        <begin position="1"/>
        <end position="23"/>
    </location>
</feature>
<dbReference type="OrthoDB" id="2981936at2759"/>
<dbReference type="Proteomes" id="UP000320762">
    <property type="component" value="Unassembled WGS sequence"/>
</dbReference>
<protein>
    <recommendedName>
        <fullName evidence="4">BTB domain-containing protein</fullName>
    </recommendedName>
</protein>
<evidence type="ECO:0008006" key="4">
    <source>
        <dbReference type="Google" id="ProtNLM"/>
    </source>
</evidence>
<feature type="compositionally biased region" description="Low complexity" evidence="1">
    <location>
        <begin position="1"/>
        <end position="15"/>
    </location>
</feature>
<accession>A0A550BSU0</accession>